<keyword evidence="2 7" id="KW-0813">Transport</keyword>
<name>A0A1V5SIW7_9BACT</name>
<evidence type="ECO:0000256" key="2">
    <source>
        <dbReference type="ARBA" id="ARBA00022448"/>
    </source>
</evidence>
<dbReference type="AlphaFoldDB" id="A0A1V5SIW7"/>
<dbReference type="Pfam" id="PF19300">
    <property type="entry name" value="BPD_transp_1_N"/>
    <property type="match status" value="1"/>
</dbReference>
<evidence type="ECO:0000256" key="3">
    <source>
        <dbReference type="ARBA" id="ARBA00022475"/>
    </source>
</evidence>
<evidence type="ECO:0000256" key="6">
    <source>
        <dbReference type="ARBA" id="ARBA00023136"/>
    </source>
</evidence>
<proteinExistence type="inferred from homology"/>
<comment type="caution">
    <text evidence="9">The sequence shown here is derived from an EMBL/GenBank/DDBJ whole genome shotgun (WGS) entry which is preliminary data.</text>
</comment>
<dbReference type="InterPro" id="IPR035906">
    <property type="entry name" value="MetI-like_sf"/>
</dbReference>
<feature type="transmembrane region" description="Helical" evidence="7">
    <location>
        <begin position="259"/>
        <end position="284"/>
    </location>
</feature>
<feature type="transmembrane region" description="Helical" evidence="7">
    <location>
        <begin position="103"/>
        <end position="124"/>
    </location>
</feature>
<dbReference type="CDD" id="cd06261">
    <property type="entry name" value="TM_PBP2"/>
    <property type="match status" value="1"/>
</dbReference>
<evidence type="ECO:0000313" key="9">
    <source>
        <dbReference type="EMBL" id="OQA54496.1"/>
    </source>
</evidence>
<protein>
    <submittedName>
        <fullName evidence="9">Putative D,D-dipeptide transport system permease protein DdpB</fullName>
    </submittedName>
</protein>
<feature type="transmembrane region" description="Helical" evidence="7">
    <location>
        <begin position="12"/>
        <end position="32"/>
    </location>
</feature>
<dbReference type="PROSITE" id="PS50928">
    <property type="entry name" value="ABC_TM1"/>
    <property type="match status" value="1"/>
</dbReference>
<comment type="subcellular location">
    <subcellularLocation>
        <location evidence="1 7">Cell membrane</location>
        <topology evidence="1 7">Multi-pass membrane protein</topology>
    </subcellularLocation>
</comment>
<feature type="transmembrane region" description="Helical" evidence="7">
    <location>
        <begin position="304"/>
        <end position="330"/>
    </location>
</feature>
<evidence type="ECO:0000256" key="1">
    <source>
        <dbReference type="ARBA" id="ARBA00004651"/>
    </source>
</evidence>
<accession>A0A1V5SIW7</accession>
<dbReference type="GO" id="GO:0055085">
    <property type="term" value="P:transmembrane transport"/>
    <property type="evidence" value="ECO:0007669"/>
    <property type="project" value="InterPro"/>
</dbReference>
<keyword evidence="3" id="KW-1003">Cell membrane</keyword>
<dbReference type="GO" id="GO:0005886">
    <property type="term" value="C:plasma membrane"/>
    <property type="evidence" value="ECO:0007669"/>
    <property type="project" value="UniProtKB-SubCell"/>
</dbReference>
<keyword evidence="6 7" id="KW-0472">Membrane</keyword>
<evidence type="ECO:0000256" key="4">
    <source>
        <dbReference type="ARBA" id="ARBA00022692"/>
    </source>
</evidence>
<sequence length="341" mass="38016">MNFSRFLARRLGYSIFVLIGLSIVVFIIARMVPGDPARAALGPRASQEAVDKLREKLHLDESLVVQYAFWIKSVFQGDLGESLLTRRQVIEDIKEFLPATLELALFSGLFMAFFGILLGILSARHSNTWVDNLIRVFAYIGIATPAFVVAIILLLVFGMYYQVFPTIGRLSQWVDAPTKITGLITIDSLLTGNLTAFLDALKHLMLPAFSLALGGMFQEARITRSSMLENSKKDYVSAARSYGIPERTVIFKYLFKPSIIPTVSILGLDFASLMGNAFLVELLFNWPGISRYGINVMLRKDVDAIIAVIMVLGIVFTLINIIVDIIVAYLDPRIRLVERGD</sequence>
<feature type="domain" description="ABC transmembrane type-1" evidence="8">
    <location>
        <begin position="97"/>
        <end position="327"/>
    </location>
</feature>
<dbReference type="EMBL" id="MWBQ01000208">
    <property type="protein sequence ID" value="OQA54496.1"/>
    <property type="molecule type" value="Genomic_DNA"/>
</dbReference>
<evidence type="ECO:0000256" key="5">
    <source>
        <dbReference type="ARBA" id="ARBA00022989"/>
    </source>
</evidence>
<dbReference type="InterPro" id="IPR045621">
    <property type="entry name" value="BPD_transp_1_N"/>
</dbReference>
<reference evidence="9" key="1">
    <citation type="submission" date="2017-02" db="EMBL/GenBank/DDBJ databases">
        <title>Delving into the versatile metabolic prowess of the omnipresent phylum Bacteroidetes.</title>
        <authorList>
            <person name="Nobu M.K."/>
            <person name="Mei R."/>
            <person name="Narihiro T."/>
            <person name="Kuroda K."/>
            <person name="Liu W.-T."/>
        </authorList>
    </citation>
    <scope>NUCLEOTIDE SEQUENCE</scope>
    <source>
        <strain evidence="9">ADurb.Bin276</strain>
    </source>
</reference>
<dbReference type="SUPFAM" id="SSF161098">
    <property type="entry name" value="MetI-like"/>
    <property type="match status" value="1"/>
</dbReference>
<feature type="transmembrane region" description="Helical" evidence="7">
    <location>
        <begin position="136"/>
        <end position="161"/>
    </location>
</feature>
<dbReference type="Gene3D" id="1.10.3720.10">
    <property type="entry name" value="MetI-like"/>
    <property type="match status" value="1"/>
</dbReference>
<organism evidence="9">
    <name type="scientific">Candidatus Atribacter allofermentans</name>
    <dbReference type="NCBI Taxonomy" id="1852833"/>
    <lineage>
        <taxon>Bacteria</taxon>
        <taxon>Pseudomonadati</taxon>
        <taxon>Atribacterota</taxon>
        <taxon>Atribacteria</taxon>
        <taxon>Atribacterales</taxon>
        <taxon>Atribacteraceae</taxon>
        <taxon>Atribacter</taxon>
    </lineage>
</organism>
<gene>
    <name evidence="9" type="primary">ddpB</name>
    <name evidence="9" type="ORF">BWY41_02011</name>
</gene>
<dbReference type="Proteomes" id="UP000485569">
    <property type="component" value="Unassembled WGS sequence"/>
</dbReference>
<keyword evidence="4 7" id="KW-0812">Transmembrane</keyword>
<dbReference type="Pfam" id="PF00528">
    <property type="entry name" value="BPD_transp_1"/>
    <property type="match status" value="1"/>
</dbReference>
<keyword evidence="5 7" id="KW-1133">Transmembrane helix</keyword>
<dbReference type="PANTHER" id="PTHR43163">
    <property type="entry name" value="DIPEPTIDE TRANSPORT SYSTEM PERMEASE PROTEIN DPPB-RELATED"/>
    <property type="match status" value="1"/>
</dbReference>
<dbReference type="PANTHER" id="PTHR43163:SF6">
    <property type="entry name" value="DIPEPTIDE TRANSPORT SYSTEM PERMEASE PROTEIN DPPB-RELATED"/>
    <property type="match status" value="1"/>
</dbReference>
<comment type="similarity">
    <text evidence="7">Belongs to the binding-protein-dependent transport system permease family.</text>
</comment>
<evidence type="ECO:0000256" key="7">
    <source>
        <dbReference type="RuleBase" id="RU363032"/>
    </source>
</evidence>
<evidence type="ECO:0000259" key="8">
    <source>
        <dbReference type="PROSITE" id="PS50928"/>
    </source>
</evidence>
<dbReference type="InterPro" id="IPR000515">
    <property type="entry name" value="MetI-like"/>
</dbReference>